<evidence type="ECO:0000313" key="7">
    <source>
        <dbReference type="EMBL" id="KAF3333125.1"/>
    </source>
</evidence>
<dbReference type="SUPFAM" id="SSF90209">
    <property type="entry name" value="Ran binding protein zinc finger-like"/>
    <property type="match status" value="1"/>
</dbReference>
<dbReference type="OrthoDB" id="1878647at2759"/>
<dbReference type="PROSITE" id="PS01358">
    <property type="entry name" value="ZF_RANBP2_1"/>
    <property type="match status" value="1"/>
</dbReference>
<dbReference type="SMART" id="SM00547">
    <property type="entry name" value="ZnF_RBZ"/>
    <property type="match status" value="1"/>
</dbReference>
<dbReference type="EMBL" id="SWLB01000010">
    <property type="protein sequence ID" value="KAF3333125.1"/>
    <property type="molecule type" value="Genomic_DNA"/>
</dbReference>
<evidence type="ECO:0000313" key="8">
    <source>
        <dbReference type="Proteomes" id="UP000623129"/>
    </source>
</evidence>
<dbReference type="AlphaFoldDB" id="A0A833QT26"/>
<dbReference type="FunFam" id="4.10.1060.10:FF:000017">
    <property type="entry name" value="FUS RNA-binding protein"/>
    <property type="match status" value="1"/>
</dbReference>
<evidence type="ECO:0000256" key="4">
    <source>
        <dbReference type="PROSITE-ProRule" id="PRU00322"/>
    </source>
</evidence>
<name>A0A833QT26_9POAL</name>
<sequence>MRPRERDTTDDDTPTPPPPSLAALTADQPPPLPPSQVSPTNGAGPSSMAARDSEPAADPKEPLSTTTTNSPNRLMSEPLSPDGRRSGSLPSDRRPVSPPAGSRRSPDFRRRGSSPPRELNRRRSRSPFLTEFNRRRRRSPPLTEFGRRGHNSSPLTESALHGNHGFRELRRTPPHRGTPLEGFRCRGSPPRMTEFRRRGSPPLAEVRRRGSPPLAEFRRHRSPLMVDAHPYGRGCGDRGYPMHAGPISPPHRHRSDEARFDMEFEGPAVPSRYGHGFRGGREDGRLRDRDNLLLNGREKGVGGRGQGQSSRGPAPHYELRNDPNLSPREGDWICQNPSCGNLNFARRTHCNICNKHRHANELQNRSLSPRRGYFPSPPPHHRSPPVRILGPPPERVLHREPVRFPRSPPRDWAMDAGPFNPRGERLVRADLLEECRERGGGLGWQGNEEFPRRERGVRDGFLLETRRGRRSVSPVRGRFTRDVRERSRSPVGDRKFKFVGRTRGDRDFGRGFKRSRGDSFNRRSRGDGRVVGRGRNGNAY</sequence>
<dbReference type="PROSITE" id="PS50199">
    <property type="entry name" value="ZF_RANBP2_2"/>
    <property type="match status" value="1"/>
</dbReference>
<feature type="compositionally biased region" description="Gly residues" evidence="5">
    <location>
        <begin position="531"/>
        <end position="540"/>
    </location>
</feature>
<feature type="compositionally biased region" description="Basic and acidic residues" evidence="5">
    <location>
        <begin position="502"/>
        <end position="530"/>
    </location>
</feature>
<protein>
    <submittedName>
        <fullName evidence="7">TATA-binding protein-associated factor 2N</fullName>
    </submittedName>
</protein>
<dbReference type="InterPro" id="IPR001876">
    <property type="entry name" value="Znf_RanBP2"/>
</dbReference>
<dbReference type="InterPro" id="IPR036443">
    <property type="entry name" value="Znf_RanBP2_sf"/>
</dbReference>
<dbReference type="Gene3D" id="4.10.1060.10">
    <property type="entry name" value="Zinc finger, RanBP2-type"/>
    <property type="match status" value="1"/>
</dbReference>
<dbReference type="Pfam" id="PF00641">
    <property type="entry name" value="Zn_ribbon_RanBP"/>
    <property type="match status" value="1"/>
</dbReference>
<feature type="region of interest" description="Disordered" evidence="5">
    <location>
        <begin position="1"/>
        <end position="212"/>
    </location>
</feature>
<feature type="domain" description="RanBP2-type" evidence="6">
    <location>
        <begin position="328"/>
        <end position="359"/>
    </location>
</feature>
<feature type="region of interest" description="Disordered" evidence="5">
    <location>
        <begin position="294"/>
        <end position="324"/>
    </location>
</feature>
<accession>A0A833QT26</accession>
<keyword evidence="8" id="KW-1185">Reference proteome</keyword>
<keyword evidence="3" id="KW-0862">Zinc</keyword>
<evidence type="ECO:0000259" key="6">
    <source>
        <dbReference type="PROSITE" id="PS50199"/>
    </source>
</evidence>
<evidence type="ECO:0000256" key="2">
    <source>
        <dbReference type="ARBA" id="ARBA00022771"/>
    </source>
</evidence>
<keyword evidence="2 4" id="KW-0863">Zinc-finger</keyword>
<evidence type="ECO:0000256" key="1">
    <source>
        <dbReference type="ARBA" id="ARBA00022723"/>
    </source>
</evidence>
<dbReference type="GO" id="GO:0008270">
    <property type="term" value="F:zinc ion binding"/>
    <property type="evidence" value="ECO:0007669"/>
    <property type="project" value="UniProtKB-KW"/>
</dbReference>
<organism evidence="7 8">
    <name type="scientific">Carex littledalei</name>
    <dbReference type="NCBI Taxonomy" id="544730"/>
    <lineage>
        <taxon>Eukaryota</taxon>
        <taxon>Viridiplantae</taxon>
        <taxon>Streptophyta</taxon>
        <taxon>Embryophyta</taxon>
        <taxon>Tracheophyta</taxon>
        <taxon>Spermatophyta</taxon>
        <taxon>Magnoliopsida</taxon>
        <taxon>Liliopsida</taxon>
        <taxon>Poales</taxon>
        <taxon>Cyperaceae</taxon>
        <taxon>Cyperoideae</taxon>
        <taxon>Cariceae</taxon>
        <taxon>Carex</taxon>
        <taxon>Carex subgen. Euthyceras</taxon>
    </lineage>
</organism>
<feature type="region of interest" description="Disordered" evidence="5">
    <location>
        <begin position="502"/>
        <end position="540"/>
    </location>
</feature>
<comment type="caution">
    <text evidence="7">The sequence shown here is derived from an EMBL/GenBank/DDBJ whole genome shotgun (WGS) entry which is preliminary data.</text>
</comment>
<proteinExistence type="predicted"/>
<gene>
    <name evidence="7" type="ORF">FCM35_KLT00816</name>
</gene>
<evidence type="ECO:0000256" key="3">
    <source>
        <dbReference type="ARBA" id="ARBA00022833"/>
    </source>
</evidence>
<feature type="compositionally biased region" description="Basic and acidic residues" evidence="5">
    <location>
        <begin position="51"/>
        <end position="61"/>
    </location>
</feature>
<feature type="compositionally biased region" description="Polar residues" evidence="5">
    <location>
        <begin position="63"/>
        <end position="73"/>
    </location>
</feature>
<reference evidence="7" key="1">
    <citation type="submission" date="2020-01" db="EMBL/GenBank/DDBJ databases">
        <title>Genome sequence of Kobresia littledalei, the first chromosome-level genome in the family Cyperaceae.</title>
        <authorList>
            <person name="Qu G."/>
        </authorList>
    </citation>
    <scope>NUCLEOTIDE SEQUENCE</scope>
    <source>
        <strain evidence="7">C.B.Clarke</strain>
        <tissue evidence="7">Leaf</tissue>
    </source>
</reference>
<evidence type="ECO:0000256" key="5">
    <source>
        <dbReference type="SAM" id="MobiDB-lite"/>
    </source>
</evidence>
<dbReference type="Proteomes" id="UP000623129">
    <property type="component" value="Unassembled WGS sequence"/>
</dbReference>
<keyword evidence="1" id="KW-0479">Metal-binding</keyword>
<dbReference type="PANTHER" id="PTHR12999:SF17">
    <property type="entry name" value="ZINC FINGER RAN-BINDING DOMAIN-CONTAINING PROTEIN 2"/>
    <property type="match status" value="1"/>
</dbReference>
<dbReference type="PANTHER" id="PTHR12999">
    <property type="entry name" value="ZINC FINGER RAN-BINDING DOMAIN-CONTAINING PROTEIN 2 ZRANB2-RELATED"/>
    <property type="match status" value="1"/>
</dbReference>